<keyword evidence="1" id="KW-1133">Transmembrane helix</keyword>
<comment type="caution">
    <text evidence="2">The sequence shown here is derived from an EMBL/GenBank/DDBJ whole genome shotgun (WGS) entry which is preliminary data.</text>
</comment>
<evidence type="ECO:0000256" key="1">
    <source>
        <dbReference type="SAM" id="Phobius"/>
    </source>
</evidence>
<sequence>MSRETDFVRIVRLHKRWADGYTLLTLLLILVLFTGTYVLYDQAGMDGAERTGALILMGTIILATAIWQAVGLGVARVHMLIEGMDLDARSKRGDKPPADQP</sequence>
<name>A0ABT4QY38_9HYPH</name>
<protein>
    <submittedName>
        <fullName evidence="2">Uncharacterized protein</fullName>
    </submittedName>
</protein>
<evidence type="ECO:0000313" key="2">
    <source>
        <dbReference type="EMBL" id="MCZ8546400.1"/>
    </source>
</evidence>
<feature type="transmembrane region" description="Helical" evidence="1">
    <location>
        <begin position="21"/>
        <end position="40"/>
    </location>
</feature>
<gene>
    <name evidence="2" type="ORF">OOJ09_19605</name>
</gene>
<organism evidence="2 3">
    <name type="scientific">Mesorhizobium qingshengii</name>
    <dbReference type="NCBI Taxonomy" id="1165689"/>
    <lineage>
        <taxon>Bacteria</taxon>
        <taxon>Pseudomonadati</taxon>
        <taxon>Pseudomonadota</taxon>
        <taxon>Alphaproteobacteria</taxon>
        <taxon>Hyphomicrobiales</taxon>
        <taxon>Phyllobacteriaceae</taxon>
        <taxon>Mesorhizobium</taxon>
    </lineage>
</organism>
<reference evidence="2" key="1">
    <citation type="submission" date="2022-11" db="EMBL/GenBank/DDBJ databases">
        <authorList>
            <person name="Coimbra C."/>
        </authorList>
    </citation>
    <scope>NUCLEOTIDE SEQUENCE</scope>
    <source>
        <strain evidence="2">Jales19</strain>
    </source>
</reference>
<keyword evidence="1" id="KW-0812">Transmembrane</keyword>
<dbReference type="Proteomes" id="UP001152178">
    <property type="component" value="Unassembled WGS sequence"/>
</dbReference>
<keyword evidence="1" id="KW-0472">Membrane</keyword>
<keyword evidence="3" id="KW-1185">Reference proteome</keyword>
<dbReference type="RefSeq" id="WP_269906756.1">
    <property type="nucleotide sequence ID" value="NZ_JAPFQA010000008.1"/>
</dbReference>
<evidence type="ECO:0000313" key="3">
    <source>
        <dbReference type="Proteomes" id="UP001152178"/>
    </source>
</evidence>
<accession>A0ABT4QY38</accession>
<dbReference type="EMBL" id="JAPFQA010000008">
    <property type="protein sequence ID" value="MCZ8546400.1"/>
    <property type="molecule type" value="Genomic_DNA"/>
</dbReference>
<feature type="transmembrane region" description="Helical" evidence="1">
    <location>
        <begin position="52"/>
        <end position="75"/>
    </location>
</feature>
<proteinExistence type="predicted"/>